<dbReference type="Proteomes" id="UP001273935">
    <property type="component" value="Unassembled WGS sequence"/>
</dbReference>
<reference evidence="4 7" key="3">
    <citation type="submission" date="2023-10" db="EMBL/GenBank/DDBJ databases">
        <title>Pseudomonas otitidis isolated from a paediatric patient with cystic fibrosis in Chile.</title>
        <authorList>
            <person name="Amsteins-Romero L."/>
            <person name="Opazo-Capurro A."/>
            <person name="Matus-Kohler M."/>
            <person name="Gonzalez-Rocha G."/>
        </authorList>
    </citation>
    <scope>NUCLEOTIDE SEQUENCE [LARGE SCALE GENOMIC DNA]</scope>
    <source>
        <strain evidence="4 7">P-714</strain>
    </source>
</reference>
<dbReference type="PANTHER" id="PTHR36180">
    <property type="entry name" value="DNA-BINDING PROTEIN-RELATED-RELATED"/>
    <property type="match status" value="1"/>
</dbReference>
<organism evidence="3 5">
    <name type="scientific">Metapseudomonas otitidis</name>
    <dbReference type="NCBI Taxonomy" id="319939"/>
    <lineage>
        <taxon>Bacteria</taxon>
        <taxon>Pseudomonadati</taxon>
        <taxon>Pseudomonadota</taxon>
        <taxon>Gammaproteobacteria</taxon>
        <taxon>Pseudomonadales</taxon>
        <taxon>Pseudomonadaceae</taxon>
        <taxon>Metapseudomonas</taxon>
    </lineage>
</organism>
<dbReference type="InterPro" id="IPR003497">
    <property type="entry name" value="BRO_N_domain"/>
</dbReference>
<feature type="domain" description="Bro-N" evidence="1">
    <location>
        <begin position="2"/>
        <end position="108"/>
    </location>
</feature>
<dbReference type="KEGG" id="poj:PtoMrB4_33650"/>
<dbReference type="Pfam" id="PF02498">
    <property type="entry name" value="Bro-N"/>
    <property type="match status" value="1"/>
</dbReference>
<evidence type="ECO:0000313" key="3">
    <source>
        <dbReference type="EMBL" id="BCA29388.1"/>
    </source>
</evidence>
<evidence type="ECO:0000313" key="7">
    <source>
        <dbReference type="Proteomes" id="UP001273935"/>
    </source>
</evidence>
<dbReference type="Proteomes" id="UP000515591">
    <property type="component" value="Chromosome"/>
</dbReference>
<gene>
    <name evidence="3" type="ORF">PtoMrB4_33650</name>
    <name evidence="4" type="ORF">R0G64_25845</name>
    <name evidence="2" type="ORF">WP8S17C03_33330</name>
</gene>
<dbReference type="EMBL" id="AP022642">
    <property type="protein sequence ID" value="BCA29388.1"/>
    <property type="molecule type" value="Genomic_DNA"/>
</dbReference>
<dbReference type="AlphaFoldDB" id="A0A1I0SZU1"/>
<accession>A0A1I0SZU1</accession>
<dbReference type="RefSeq" id="WP_044407080.1">
    <property type="nucleotide sequence ID" value="NZ_AP022213.1"/>
</dbReference>
<dbReference type="PANTHER" id="PTHR36180:SF2">
    <property type="entry name" value="BRO FAMILY PROTEIN"/>
    <property type="match status" value="1"/>
</dbReference>
<keyword evidence="7" id="KW-1185">Reference proteome</keyword>
<dbReference type="EMBL" id="AP022213">
    <property type="protein sequence ID" value="BBT17284.1"/>
    <property type="molecule type" value="Genomic_DNA"/>
</dbReference>
<dbReference type="Proteomes" id="UP000501237">
    <property type="component" value="Chromosome"/>
</dbReference>
<dbReference type="SMART" id="SM01040">
    <property type="entry name" value="Bro-N"/>
    <property type="match status" value="1"/>
</dbReference>
<dbReference type="PROSITE" id="PS51750">
    <property type="entry name" value="BRO_N"/>
    <property type="match status" value="1"/>
</dbReference>
<name>A0A1I0SZU1_9GAMM</name>
<reference evidence="2 6" key="1">
    <citation type="submission" date="2019-12" db="EMBL/GenBank/DDBJ databases">
        <title>complete genome sequences of Pseudomonas otitidis str. WP8-S17-CRE-03 isolated from wastewater treatment plant effluent.</title>
        <authorList>
            <person name="Sekizuka T."/>
            <person name="Itokawa K."/>
            <person name="Yatsu K."/>
            <person name="Inamine Y."/>
            <person name="Kuroda M."/>
        </authorList>
    </citation>
    <scope>NUCLEOTIDE SEQUENCE [LARGE SCALE GENOMIC DNA]</scope>
    <source>
        <strain evidence="2 6">WP8-S17-CRE-03</strain>
    </source>
</reference>
<evidence type="ECO:0000313" key="4">
    <source>
        <dbReference type="EMBL" id="MDV3442840.1"/>
    </source>
</evidence>
<dbReference type="EMBL" id="JAWJUL010000140">
    <property type="protein sequence ID" value="MDV3442840.1"/>
    <property type="molecule type" value="Genomic_DNA"/>
</dbReference>
<evidence type="ECO:0000313" key="2">
    <source>
        <dbReference type="EMBL" id="BBT17284.1"/>
    </source>
</evidence>
<dbReference type="STRING" id="319939.SAMN05216263_102247"/>
<protein>
    <submittedName>
        <fullName evidence="4">BRO family protein</fullName>
    </submittedName>
</protein>
<evidence type="ECO:0000313" key="6">
    <source>
        <dbReference type="Proteomes" id="UP000515591"/>
    </source>
</evidence>
<evidence type="ECO:0000313" key="5">
    <source>
        <dbReference type="Proteomes" id="UP000501237"/>
    </source>
</evidence>
<evidence type="ECO:0000259" key="1">
    <source>
        <dbReference type="PROSITE" id="PS51750"/>
    </source>
</evidence>
<proteinExistence type="predicted"/>
<sequence>MQDAYTPVVFLRYAYQLRAVMVDNRPWFVAEDFARLIGALRPYRLPQRVDPHHRRALFLLHQSGAREEVEVISDAGAYQALYRFHHPEHRAISQWLSEQVVPTLHDRHRDAEAAPRRAYMCWANQPINVLSWQGDVWINRQDLPVFLASLDEPALRTDASWRQAPW</sequence>
<reference evidence="3 5" key="2">
    <citation type="journal article" date="2020" name="Microbiol. Resour. Announc.">
        <title>Complete genome sequence of Pseudomonas otitidis strain MrB4, isolated from Lake Biwa in Japan.</title>
        <authorList>
            <person name="Miyazaki K."/>
            <person name="Hase E."/>
            <person name="Maruya T."/>
        </authorList>
    </citation>
    <scope>NUCLEOTIDE SEQUENCE [LARGE SCALE GENOMIC DNA]</scope>
    <source>
        <strain evidence="3 5">MrB4</strain>
    </source>
</reference>
<dbReference type="GeneID" id="57398582"/>